<reference evidence="3" key="1">
    <citation type="journal article" date="2008" name="Insect Biochem. Mol. Biol.">
        <title>The genome of a lepidopteran model insect, the silkworm Bombyx mori.</title>
        <authorList>
            <consortium name="International Silkworm Genome Consortium"/>
        </authorList>
    </citation>
    <scope>NUCLEOTIDE SEQUENCE [LARGE SCALE GENOMIC DNA]</scope>
    <source>
        <strain evidence="3">p50T</strain>
    </source>
</reference>
<evidence type="ECO:0000256" key="1">
    <source>
        <dbReference type="SAM" id="MobiDB-lite"/>
    </source>
</evidence>
<reference evidence="2" key="2">
    <citation type="submission" date="2022-06" db="UniProtKB">
        <authorList>
            <consortium name="EnsemblMetazoa"/>
        </authorList>
    </citation>
    <scope>IDENTIFICATION</scope>
    <source>
        <strain evidence="2">p50T (Dazao)</strain>
    </source>
</reference>
<feature type="region of interest" description="Disordered" evidence="1">
    <location>
        <begin position="178"/>
        <end position="203"/>
    </location>
</feature>
<keyword evidence="3" id="KW-1185">Reference proteome</keyword>
<dbReference type="EnsemblMetazoa" id="XM_012695978.3">
    <property type="protein sequence ID" value="XP_012551432.3"/>
    <property type="gene ID" value="LOC101742420"/>
</dbReference>
<dbReference type="Proteomes" id="UP000005204">
    <property type="component" value="Unassembled WGS sequence"/>
</dbReference>
<proteinExistence type="predicted"/>
<evidence type="ECO:0000313" key="3">
    <source>
        <dbReference type="Proteomes" id="UP000005204"/>
    </source>
</evidence>
<name>A0A8R2C996_BOMMO</name>
<accession>A0A8R2C996</accession>
<dbReference type="KEGG" id="bmor:101742420"/>
<dbReference type="GeneID" id="101742420"/>
<protein>
    <submittedName>
        <fullName evidence="2">Uncharacterized protein</fullName>
    </submittedName>
</protein>
<organism evidence="2 3">
    <name type="scientific">Bombyx mori</name>
    <name type="common">Silk moth</name>
    <dbReference type="NCBI Taxonomy" id="7091"/>
    <lineage>
        <taxon>Eukaryota</taxon>
        <taxon>Metazoa</taxon>
        <taxon>Ecdysozoa</taxon>
        <taxon>Arthropoda</taxon>
        <taxon>Hexapoda</taxon>
        <taxon>Insecta</taxon>
        <taxon>Pterygota</taxon>
        <taxon>Neoptera</taxon>
        <taxon>Endopterygota</taxon>
        <taxon>Lepidoptera</taxon>
        <taxon>Glossata</taxon>
        <taxon>Ditrysia</taxon>
        <taxon>Bombycoidea</taxon>
        <taxon>Bombycidae</taxon>
        <taxon>Bombycinae</taxon>
        <taxon>Bombyx</taxon>
    </lineage>
</organism>
<feature type="compositionally biased region" description="Polar residues" evidence="1">
    <location>
        <begin position="183"/>
        <end position="193"/>
    </location>
</feature>
<evidence type="ECO:0000313" key="2">
    <source>
        <dbReference type="EnsemblMetazoa" id="XP_012551432.3"/>
    </source>
</evidence>
<feature type="compositionally biased region" description="Basic and acidic residues" evidence="1">
    <location>
        <begin position="194"/>
        <end position="203"/>
    </location>
</feature>
<sequence length="2181" mass="239534">MNEIIVNGQKIMENPKDPDKNIQEILIVVTKKNRNRSKRRKKSKYQALEKPESYNKLTRFLSYSDLAFESVKHIRSSELSTKRSRLPNYIVSNESEQESEHSTTNKNAFINPVQKSRFKVYRCQMNTQEEGCCCNCNSDAMFEVMKSLYDCYKKKNCDNCNCILCGHLPREERRLAEMRKSTGRLTSIPSETASAKERRKDKVKNLEKSMVGKSAVEKEKLLEEAAMKGIPLPEGKTASEKELIKKVKTKLGMPQEPKTEAEKAKLRKAEAAGMIIPLEGKSMAEKEKILKKQAELGIPLPEGRTPSEKALIQRIKTGAGLPSVKMKPSERIRKAKEAGLLTPLEGKTAEQKEKIIKGLAMYGIPLPEGKTASEKKLINKVRDELGLPPEPKTTAEKEKYAKAQAAGLIIPLEGKTPEQKEKILRGQAALGLPLPEGRTASEKALIKKIKASTKEPSIAAKPSERLRRAKAAGFVTPLEGKSQEQKEYILKGLAAHGVPLPEGKTASEKKLINKVRDELGLPPEPKTAAEKEKYNKAVAAGIIVPLEGKTNAEKEKILKAQADMGISLPEGRTPSEKALIKKIKSERKKKSVGVSVGKPALPPEKAKELDAQTAKVMTEGKGPSDECICDLLTPESERERRFPGKITSEKLRAAKAAGLLTPLEGKTPEQKERILKGLARQGLPLPIGKTASDKKLINKVRVELGLPPEPKTQSIKEKYAKAQATGLITPLEGKTNDQKEKILRGQAQLGIPLPEGRTPSEKALINKVKGAAALGTSLGRIPSEKIRKAKAAGLLTPLEGKTPQQKEKILKGLAKAGIPLPEPKTVSEKNLIRKVRQEVGLPPEPSTPSLKEKYRKAQAAGIITPLEGKSHTEKEKILKKMYDSGIPLPEGRTPSEKALIKKITGITPIKVPSEKLRKAKAAGFLTPLEGKTTEQKEKILRGLAKNGIPLPEGRTPSEKKIIDKVRREMGLPPEPKTAAMKEKYDRAAAAGLLTPLEGKTDSQKEKILQAQAQLDLPLPEGRTPSEKALIARVKRSIVAIPSEKFRKAKAAGFLTPLEGKTPAQKEKIMRGLAEHGLPLPEAKTASERKLMEKVRKDLGLPPEPKSAKEKKRYNKALAAGAIVPLEGKTKAQKEKILKKQAEMGIPLPEGRTKSEKALIAKIKAETKPEVSAASLVTQIPSEKLRKAQAAGLLTPLEGKSNTEKEKILRGLAEYGLPLPEGKTKSERSLIHKVRTELGVPPVPKTLSQKEIIRKAKADGLLTPLTGKTTAQKEKILRGLAEAGLPMPEGKTPSEKALVKKVRKAAGLPPETTPSEKLGKIKRRGKKGESIKKGAKTLSAKAAGIDEELEDITKTTKCDRACGCDKKKIRFKHSYVKIRVTSPDISSLCPCPEECVPGVKHGVFTDSEGIKVTVGSAVGVPSFSTNLSNKINQPDFIYFNKHYLEESSSECTLGYSSSNKQNSYTKTTSSFNKKIYLCDAEETYQNAYSYIYDYVSRIQPELLQDYIDGCYEVPSTSISYRASVSISLISKEGTATSGSSFDSIIIYKTESSLSLRTNNETIATVSIISFVDSCSTSKSREYLCYSHSGAHSDLTTEETEYFTNIVDYSAVDALPSNSASSLEVPQEEKKGQIPNNNMHIFAMRQTDNNISTVYNDKAAYSSNQNHPILVVNDLNSDEQIVDIIDNILNEEFIEDMSSVYLMIPASDYETDCSEFSSTICIQLSENFPTWTNSGSSTYGRYVSSMGVKLSSKGRRNTPRGLLADNHDNNFRNNRCNTSSEALLRTSKTLNKQCQVKLKKTTPRARCVSVDTVSERPCCCPPKRLESNYGSNDRCVASVVSELITPMIFNEGIAQGLSEEACLPNKGSRLLEPTPVRHCKIPTCSESANAKTKPTNIRLPKSKCQPGDYNQASRSCNCCPENQVETFSNTSKPMKSTGVGCSPPVSRGNLAVLPPRANCGIPSCCNENLPTLRTADNLNKNGLCENNMPKEKKLCACKLKDKTIKFESPCLCGGRKSPAEHEQCVETPKKQACVCKDKNKNKKVICECPEEEELPIEDIDIVPDEKYMRKMKSDLTQTTSGFKLTKPKRPVEDNMSFEDALMYYKAFAEAEDVQEDESCICNENQQVTISNNMICECPDEPSEPLEEEPFRGLKISIGGKGSGSKGLTGICCFDLTQEINGLS</sequence>
<dbReference type="RefSeq" id="XP_012551432.3">
    <property type="nucleotide sequence ID" value="XM_012695978.4"/>
</dbReference>